<reference evidence="9 10" key="1">
    <citation type="submission" date="2016-10" db="EMBL/GenBank/DDBJ databases">
        <authorList>
            <person name="de Groot N.N."/>
        </authorList>
    </citation>
    <scope>NUCLEOTIDE SEQUENCE [LARGE SCALE GENOMIC DNA]</scope>
    <source>
        <strain evidence="9 10">DSM 5885</strain>
    </source>
</reference>
<feature type="domain" description="Four-carbon acid sugar kinase nucleotide binding" evidence="8">
    <location>
        <begin position="248"/>
        <end position="365"/>
    </location>
</feature>
<dbReference type="GO" id="GO:0016301">
    <property type="term" value="F:kinase activity"/>
    <property type="evidence" value="ECO:0007669"/>
    <property type="project" value="UniProtKB-KW"/>
</dbReference>
<dbReference type="InterPro" id="IPR031475">
    <property type="entry name" value="NBD_C"/>
</dbReference>
<evidence type="ECO:0000256" key="1">
    <source>
        <dbReference type="ARBA" id="ARBA00005715"/>
    </source>
</evidence>
<evidence type="ECO:0000256" key="4">
    <source>
        <dbReference type="ARBA" id="ARBA00022777"/>
    </source>
</evidence>
<dbReference type="SUPFAM" id="SSF142764">
    <property type="entry name" value="YgbK-like"/>
    <property type="match status" value="1"/>
</dbReference>
<sequence length="384" mass="40959">MTRLRILADDLTGALDTAAAFAGEVPVFIDRPPAADSPYWQAAVSVVATPTRDVLPATLPDTLTPTLDWFVAGDLAYKKVDSLLRGNTFAEIGWLRAAGKFPGVIFAPAFPGQGRITTDNRQWVVKPGQPPEAVAQPLREAFSTFGMTAATTPADRLDDNASWIPEVRTDAELDAIAARLDMPHARRALWCGSAGLAQAIARHEGLTPHADASPAATDIDGPTVLISASFQPVLYAQWEALKAAAPTPAIAERARPDEIAAALAQAQQGAADVRFDLSPRREMTQTESLALLQQNIERIAAGLPAPKQLMIVGGDTLLAICRATGAEALLAGASIQNGWGRATLVGGRWHGTHCHSRSGAFGKPDDLIQMMQRLRRDTNFEKGK</sequence>
<feature type="domain" description="Four-carbon acid sugar kinase N-terminal" evidence="7">
    <location>
        <begin position="6"/>
        <end position="141"/>
    </location>
</feature>
<evidence type="ECO:0000256" key="3">
    <source>
        <dbReference type="ARBA" id="ARBA00022741"/>
    </source>
</evidence>
<dbReference type="Pfam" id="PF07005">
    <property type="entry name" value="SBD_N"/>
    <property type="match status" value="1"/>
</dbReference>
<dbReference type="InterPro" id="IPR037051">
    <property type="entry name" value="4-carb_acid_sugar_kinase_N_sf"/>
</dbReference>
<protein>
    <submittedName>
        <fullName evidence="9">Uncharacterized conserved protein YgbK, DUF1537 family</fullName>
    </submittedName>
</protein>
<dbReference type="AlphaFoldDB" id="A0A1G8M720"/>
<evidence type="ECO:0000256" key="2">
    <source>
        <dbReference type="ARBA" id="ARBA00022679"/>
    </source>
</evidence>
<evidence type="ECO:0000256" key="6">
    <source>
        <dbReference type="ARBA" id="ARBA00023277"/>
    </source>
</evidence>
<dbReference type="Pfam" id="PF17042">
    <property type="entry name" value="NBD_C"/>
    <property type="match status" value="1"/>
</dbReference>
<dbReference type="InterPro" id="IPR010737">
    <property type="entry name" value="4-carb_acid_sugar_kinase_N"/>
</dbReference>
<dbReference type="OrthoDB" id="191465at2"/>
<dbReference type="EMBL" id="FNCY01000024">
    <property type="protein sequence ID" value="SDI63769.1"/>
    <property type="molecule type" value="Genomic_DNA"/>
</dbReference>
<keyword evidence="3" id="KW-0547">Nucleotide-binding</keyword>
<accession>A0A1G8M720</accession>
<dbReference type="GO" id="GO:0005524">
    <property type="term" value="F:ATP binding"/>
    <property type="evidence" value="ECO:0007669"/>
    <property type="project" value="UniProtKB-KW"/>
</dbReference>
<keyword evidence="2" id="KW-0808">Transferase</keyword>
<keyword evidence="6" id="KW-0119">Carbohydrate metabolism</keyword>
<dbReference type="RefSeq" id="WP_091940071.1">
    <property type="nucleotide sequence ID" value="NZ_FNCY01000024.1"/>
</dbReference>
<proteinExistence type="inferred from homology"/>
<dbReference type="Gene3D" id="3.40.980.20">
    <property type="entry name" value="Four-carbon acid sugar kinase, nucleotide binding domain"/>
    <property type="match status" value="1"/>
</dbReference>
<evidence type="ECO:0000259" key="8">
    <source>
        <dbReference type="Pfam" id="PF17042"/>
    </source>
</evidence>
<keyword evidence="10" id="KW-1185">Reference proteome</keyword>
<dbReference type="Gene3D" id="3.40.50.10840">
    <property type="entry name" value="Putative sugar-binding, N-terminal domain"/>
    <property type="match status" value="1"/>
</dbReference>
<dbReference type="InterPro" id="IPR042213">
    <property type="entry name" value="NBD_C_sf"/>
</dbReference>
<dbReference type="Proteomes" id="UP000198607">
    <property type="component" value="Unassembled WGS sequence"/>
</dbReference>
<evidence type="ECO:0000259" key="7">
    <source>
        <dbReference type="Pfam" id="PF07005"/>
    </source>
</evidence>
<keyword evidence="4" id="KW-0418">Kinase</keyword>
<comment type="similarity">
    <text evidence="1">Belongs to the four-carbon acid sugar kinase family.</text>
</comment>
<name>A0A1G8M720_9RHOO</name>
<organism evidence="9 10">
    <name type="scientific">Propionivibrio dicarboxylicus</name>
    <dbReference type="NCBI Taxonomy" id="83767"/>
    <lineage>
        <taxon>Bacteria</taxon>
        <taxon>Pseudomonadati</taxon>
        <taxon>Pseudomonadota</taxon>
        <taxon>Betaproteobacteria</taxon>
        <taxon>Rhodocyclales</taxon>
        <taxon>Rhodocyclaceae</taxon>
        <taxon>Propionivibrio</taxon>
    </lineage>
</organism>
<keyword evidence="5" id="KW-0067">ATP-binding</keyword>
<evidence type="ECO:0000313" key="9">
    <source>
        <dbReference type="EMBL" id="SDI63769.1"/>
    </source>
</evidence>
<dbReference type="STRING" id="83767.SAMN05660652_03781"/>
<gene>
    <name evidence="9" type="ORF">SAMN05660652_03781</name>
</gene>
<evidence type="ECO:0000256" key="5">
    <source>
        <dbReference type="ARBA" id="ARBA00022840"/>
    </source>
</evidence>
<evidence type="ECO:0000313" key="10">
    <source>
        <dbReference type="Proteomes" id="UP000198607"/>
    </source>
</evidence>